<proteinExistence type="predicted"/>
<dbReference type="EMBL" id="FR824119">
    <property type="protein sequence ID" value="CCA19599.1"/>
    <property type="molecule type" value="Genomic_DNA"/>
</dbReference>
<dbReference type="HOGENOM" id="CLU_2594784_0_0_1"/>
<sequence>MTGLYDSVQVLNQFESFSAANVTNDRSYAMSKAVEYRQASWAVSRIDTKRCIVCIEHASFIQDEYAQTGAVSPLSGCTNY</sequence>
<protein>
    <submittedName>
        <fullName evidence="1">AlNc14C74G5021 protein</fullName>
    </submittedName>
</protein>
<name>F0WEG7_9STRA</name>
<gene>
    <name evidence="1" type="primary">AlNc14C74G5021</name>
    <name evidence="1" type="ORF">ALNC14_057420</name>
</gene>
<reference evidence="1" key="2">
    <citation type="submission" date="2011-02" db="EMBL/GenBank/DDBJ databases">
        <authorList>
            <person name="MacLean D."/>
        </authorList>
    </citation>
    <scope>NUCLEOTIDE SEQUENCE</scope>
</reference>
<evidence type="ECO:0000313" key="1">
    <source>
        <dbReference type="EMBL" id="CCA19599.1"/>
    </source>
</evidence>
<dbReference type="AlphaFoldDB" id="F0WEG7"/>
<accession>F0WEG7</accession>
<reference evidence="1" key="1">
    <citation type="journal article" date="2011" name="PLoS Biol.">
        <title>Gene gain and loss during evolution of obligate parasitism in the white rust pathogen of Arabidopsis thaliana.</title>
        <authorList>
            <person name="Kemen E."/>
            <person name="Gardiner A."/>
            <person name="Schultz-Larsen T."/>
            <person name="Kemen A.C."/>
            <person name="Balmuth A.L."/>
            <person name="Robert-Seilaniantz A."/>
            <person name="Bailey K."/>
            <person name="Holub E."/>
            <person name="Studholme D.J."/>
            <person name="Maclean D."/>
            <person name="Jones J.D."/>
        </authorList>
    </citation>
    <scope>NUCLEOTIDE SEQUENCE</scope>
</reference>
<organism evidence="1">
    <name type="scientific">Albugo laibachii Nc14</name>
    <dbReference type="NCBI Taxonomy" id="890382"/>
    <lineage>
        <taxon>Eukaryota</taxon>
        <taxon>Sar</taxon>
        <taxon>Stramenopiles</taxon>
        <taxon>Oomycota</taxon>
        <taxon>Peronosporomycetes</taxon>
        <taxon>Albuginales</taxon>
        <taxon>Albuginaceae</taxon>
        <taxon>Albugo</taxon>
    </lineage>
</organism>